<comment type="caution">
    <text evidence="6">The sequence shown here is derived from an EMBL/GenBank/DDBJ whole genome shotgun (WGS) entry which is preliminary data.</text>
</comment>
<evidence type="ECO:0000256" key="1">
    <source>
        <dbReference type="ARBA" id="ARBA00004123"/>
    </source>
</evidence>
<evidence type="ECO:0000256" key="3">
    <source>
        <dbReference type="ARBA" id="ARBA00023242"/>
    </source>
</evidence>
<gene>
    <name evidence="6" type="ORF">M9Y10_022716</name>
</gene>
<keyword evidence="3" id="KW-0539">Nucleus</keyword>
<dbReference type="SMART" id="SM01114">
    <property type="entry name" value="CXC"/>
    <property type="match status" value="1"/>
</dbReference>
<evidence type="ECO:0000259" key="5">
    <source>
        <dbReference type="PROSITE" id="PS51634"/>
    </source>
</evidence>
<feature type="region of interest" description="Disordered" evidence="4">
    <location>
        <begin position="1"/>
        <end position="20"/>
    </location>
</feature>
<protein>
    <recommendedName>
        <fullName evidence="5">CRC domain-containing protein</fullName>
    </recommendedName>
</protein>
<dbReference type="Pfam" id="PF03638">
    <property type="entry name" value="TCR"/>
    <property type="match status" value="1"/>
</dbReference>
<dbReference type="InterPro" id="IPR005172">
    <property type="entry name" value="CRC"/>
</dbReference>
<dbReference type="Proteomes" id="UP001470230">
    <property type="component" value="Unassembled WGS sequence"/>
</dbReference>
<accession>A0ABR2KTD8</accession>
<dbReference type="PROSITE" id="PS51634">
    <property type="entry name" value="CRC"/>
    <property type="match status" value="1"/>
</dbReference>
<comment type="similarity">
    <text evidence="2">Belongs to the lin-54 family.</text>
</comment>
<evidence type="ECO:0000256" key="4">
    <source>
        <dbReference type="SAM" id="MobiDB-lite"/>
    </source>
</evidence>
<proteinExistence type="inferred from homology"/>
<organism evidence="6 7">
    <name type="scientific">Tritrichomonas musculus</name>
    <dbReference type="NCBI Taxonomy" id="1915356"/>
    <lineage>
        <taxon>Eukaryota</taxon>
        <taxon>Metamonada</taxon>
        <taxon>Parabasalia</taxon>
        <taxon>Tritrichomonadida</taxon>
        <taxon>Tritrichomonadidae</taxon>
        <taxon>Tritrichomonas</taxon>
    </lineage>
</organism>
<name>A0ABR2KTD8_9EUKA</name>
<dbReference type="PANTHER" id="PTHR12446:SF34">
    <property type="entry name" value="PROTEIN LIN-54 HOMOLOG"/>
    <property type="match status" value="1"/>
</dbReference>
<dbReference type="InterPro" id="IPR033467">
    <property type="entry name" value="Tesmin/TSO1-like_CXC"/>
</dbReference>
<evidence type="ECO:0000256" key="2">
    <source>
        <dbReference type="ARBA" id="ARBA00007267"/>
    </source>
</evidence>
<keyword evidence="7" id="KW-1185">Reference proteome</keyword>
<comment type="subcellular location">
    <subcellularLocation>
        <location evidence="1">Nucleus</location>
    </subcellularLocation>
</comment>
<dbReference type="EMBL" id="JAPFFF010000003">
    <property type="protein sequence ID" value="KAK8894281.1"/>
    <property type="molecule type" value="Genomic_DNA"/>
</dbReference>
<evidence type="ECO:0000313" key="6">
    <source>
        <dbReference type="EMBL" id="KAK8894281.1"/>
    </source>
</evidence>
<evidence type="ECO:0000313" key="7">
    <source>
        <dbReference type="Proteomes" id="UP001470230"/>
    </source>
</evidence>
<dbReference type="PANTHER" id="PTHR12446">
    <property type="entry name" value="TESMIN/TSO1-RELATED"/>
    <property type="match status" value="1"/>
</dbReference>
<reference evidence="6 7" key="1">
    <citation type="submission" date="2024-04" db="EMBL/GenBank/DDBJ databases">
        <title>Tritrichomonas musculus Genome.</title>
        <authorList>
            <person name="Alves-Ferreira E."/>
            <person name="Grigg M."/>
            <person name="Lorenzi H."/>
            <person name="Galac M."/>
        </authorList>
    </citation>
    <scope>NUCLEOTIDE SEQUENCE [LARGE SCALE GENOMIC DNA]</scope>
    <source>
        <strain evidence="6 7">EAF2021</strain>
    </source>
</reference>
<sequence length="174" mass="19497">MNDNEIEQQTTASPKPDEPKDCDCTSGNCLNLDCKCFKHGRFCNHGCKNPNCENNEEHAEKRISVMEELLSANPMAFTADDTLNQDECAAIFNFAMLTSSVDSEKFKAKPRDPSVSRLLTPQIVHLAIQTVMSSVNEDLENTIKGNFEEKTENSIASEFNNVLNTLIQHFRGHI</sequence>
<feature type="domain" description="CRC" evidence="5">
    <location>
        <begin position="1"/>
        <end position="57"/>
    </location>
</feature>
<dbReference type="InterPro" id="IPR028307">
    <property type="entry name" value="Lin-54_fam"/>
</dbReference>